<accession>A0A382JZ16</accession>
<gene>
    <name evidence="1" type="ORF">METZ01_LOCUS269840</name>
</gene>
<dbReference type="AlphaFoldDB" id="A0A382JZ16"/>
<evidence type="ECO:0008006" key="2">
    <source>
        <dbReference type="Google" id="ProtNLM"/>
    </source>
</evidence>
<protein>
    <recommendedName>
        <fullName evidence="2">Lipoprotein</fullName>
    </recommendedName>
</protein>
<dbReference type="PROSITE" id="PS51257">
    <property type="entry name" value="PROKAR_LIPOPROTEIN"/>
    <property type="match status" value="1"/>
</dbReference>
<reference evidence="1" key="1">
    <citation type="submission" date="2018-05" db="EMBL/GenBank/DDBJ databases">
        <authorList>
            <person name="Lanie J.A."/>
            <person name="Ng W.-L."/>
            <person name="Kazmierczak K.M."/>
            <person name="Andrzejewski T.M."/>
            <person name="Davidsen T.M."/>
            <person name="Wayne K.J."/>
            <person name="Tettelin H."/>
            <person name="Glass J.I."/>
            <person name="Rusch D."/>
            <person name="Podicherti R."/>
            <person name="Tsui H.-C.T."/>
            <person name="Winkler M.E."/>
        </authorList>
    </citation>
    <scope>NUCLEOTIDE SEQUENCE</scope>
</reference>
<dbReference type="EMBL" id="UINC01077141">
    <property type="protein sequence ID" value="SVC16986.1"/>
    <property type="molecule type" value="Genomic_DNA"/>
</dbReference>
<sequence length="61" mass="6445">MKIFQKRVGFLLVFSASLILLLLSCSKKDESNSTADLSVPCYINSPSSKGTCESGGTLTAS</sequence>
<name>A0A382JZ16_9ZZZZ</name>
<evidence type="ECO:0000313" key="1">
    <source>
        <dbReference type="EMBL" id="SVC16986.1"/>
    </source>
</evidence>
<organism evidence="1">
    <name type="scientific">marine metagenome</name>
    <dbReference type="NCBI Taxonomy" id="408172"/>
    <lineage>
        <taxon>unclassified sequences</taxon>
        <taxon>metagenomes</taxon>
        <taxon>ecological metagenomes</taxon>
    </lineage>
</organism>
<proteinExistence type="predicted"/>
<feature type="non-terminal residue" evidence="1">
    <location>
        <position position="61"/>
    </location>
</feature>